<protein>
    <recommendedName>
        <fullName evidence="4">Calcineurin-like phosphoesterase domain-containing protein</fullName>
    </recommendedName>
</protein>
<dbReference type="AlphaFoldDB" id="A0A0D2MZZ8"/>
<dbReference type="SUPFAM" id="SSF56300">
    <property type="entry name" value="Metallo-dependent phosphatases"/>
    <property type="match status" value="1"/>
</dbReference>
<evidence type="ECO:0000256" key="1">
    <source>
        <dbReference type="SAM" id="MobiDB-lite"/>
    </source>
</evidence>
<feature type="compositionally biased region" description="Low complexity" evidence="1">
    <location>
        <begin position="133"/>
        <end position="142"/>
    </location>
</feature>
<evidence type="ECO:0000313" key="2">
    <source>
        <dbReference type="EMBL" id="KIZ05887.1"/>
    </source>
</evidence>
<feature type="compositionally biased region" description="Gly residues" evidence="1">
    <location>
        <begin position="143"/>
        <end position="171"/>
    </location>
</feature>
<feature type="region of interest" description="Disordered" evidence="1">
    <location>
        <begin position="131"/>
        <end position="171"/>
    </location>
</feature>
<dbReference type="EMBL" id="KK100443">
    <property type="protein sequence ID" value="KIZ05887.1"/>
    <property type="molecule type" value="Genomic_DNA"/>
</dbReference>
<keyword evidence="3" id="KW-1185">Reference proteome</keyword>
<organism evidence="2 3">
    <name type="scientific">Monoraphidium neglectum</name>
    <dbReference type="NCBI Taxonomy" id="145388"/>
    <lineage>
        <taxon>Eukaryota</taxon>
        <taxon>Viridiplantae</taxon>
        <taxon>Chlorophyta</taxon>
        <taxon>core chlorophytes</taxon>
        <taxon>Chlorophyceae</taxon>
        <taxon>CS clade</taxon>
        <taxon>Sphaeropleales</taxon>
        <taxon>Selenastraceae</taxon>
        <taxon>Monoraphidium</taxon>
    </lineage>
</organism>
<feature type="compositionally biased region" description="Low complexity" evidence="1">
    <location>
        <begin position="194"/>
        <end position="214"/>
    </location>
</feature>
<dbReference type="InterPro" id="IPR029052">
    <property type="entry name" value="Metallo-depent_PP-like"/>
</dbReference>
<dbReference type="PANTHER" id="PTHR47680:SF2">
    <property type="entry name" value="SHEWANELLA-LIKE PROTEIN PHOSPHATASE 2"/>
    <property type="match status" value="1"/>
</dbReference>
<gene>
    <name evidence="2" type="ORF">MNEG_2066</name>
</gene>
<dbReference type="OrthoDB" id="5976022at2759"/>
<proteinExistence type="predicted"/>
<accession>A0A0D2MZZ8</accession>
<dbReference type="PANTHER" id="PTHR47680">
    <property type="entry name" value="SHEWANELLA-LIKE PROTEIN PHOSPHATASE 2"/>
    <property type="match status" value="1"/>
</dbReference>
<feature type="compositionally biased region" description="Low complexity" evidence="1">
    <location>
        <begin position="323"/>
        <end position="333"/>
    </location>
</feature>
<dbReference type="Proteomes" id="UP000054498">
    <property type="component" value="Unassembled WGS sequence"/>
</dbReference>
<dbReference type="STRING" id="145388.A0A0D2MZZ8"/>
<feature type="region of interest" description="Disordered" evidence="1">
    <location>
        <begin position="194"/>
        <end position="224"/>
    </location>
</feature>
<feature type="region of interest" description="Disordered" evidence="1">
    <location>
        <begin position="318"/>
        <end position="340"/>
    </location>
</feature>
<dbReference type="RefSeq" id="XP_013904906.1">
    <property type="nucleotide sequence ID" value="XM_014049452.1"/>
</dbReference>
<dbReference type="Gene3D" id="3.60.21.10">
    <property type="match status" value="1"/>
</dbReference>
<sequence length="369" mass="37597">MNVGGNYRYATAGADTEMASWAAWQLLGDRLRRQCGCGSAFGDDEAAAAAAVEFSAAHSGDVPAGGGARAAQYNPLRRAALRPGGPLARRFFARHPTVLQVGSTLFVHGGVLPPHVEYGLGRINDETQAWLMGGSPHAHSGAGSSGATGAAAGGGAAEGKQGGSGGGAAAGAAGAGTAGIWSWFGSKWRGTSSQPVAAATATSAAAALQQQQQRQRPHPHTPPAFLRGAHAVVWARDYSARDEARCDCEMLSSVLEAVPGAKRMVVGHTIQEGGITSACGGRVFRVDVGMSKGCGDGEPEVLEILSDRVVRRLTEDGAPEVMGGAPAPAGQPHQPHHLTGPAVDTPAGAWGEALQRLRGAFGEGLGRWP</sequence>
<evidence type="ECO:0008006" key="4">
    <source>
        <dbReference type="Google" id="ProtNLM"/>
    </source>
</evidence>
<dbReference type="KEGG" id="mng:MNEG_2066"/>
<reference evidence="2 3" key="1">
    <citation type="journal article" date="2013" name="BMC Genomics">
        <title>Reconstruction of the lipid metabolism for the microalga Monoraphidium neglectum from its genome sequence reveals characteristics suitable for biofuel production.</title>
        <authorList>
            <person name="Bogen C."/>
            <person name="Al-Dilaimi A."/>
            <person name="Albersmeier A."/>
            <person name="Wichmann J."/>
            <person name="Grundmann M."/>
            <person name="Rupp O."/>
            <person name="Lauersen K.J."/>
            <person name="Blifernez-Klassen O."/>
            <person name="Kalinowski J."/>
            <person name="Goesmann A."/>
            <person name="Mussgnug J.H."/>
            <person name="Kruse O."/>
        </authorList>
    </citation>
    <scope>NUCLEOTIDE SEQUENCE [LARGE SCALE GENOMIC DNA]</scope>
    <source>
        <strain evidence="2 3">SAG 48.87</strain>
    </source>
</reference>
<name>A0A0D2MZZ8_9CHLO</name>
<evidence type="ECO:0000313" key="3">
    <source>
        <dbReference type="Proteomes" id="UP000054498"/>
    </source>
</evidence>
<dbReference type="GeneID" id="25734944"/>